<dbReference type="RefSeq" id="WP_167203217.1">
    <property type="nucleotide sequence ID" value="NZ_JAASRO010000001.1"/>
</dbReference>
<evidence type="ECO:0000256" key="3">
    <source>
        <dbReference type="ARBA" id="ARBA00012325"/>
    </source>
</evidence>
<proteinExistence type="inferred from homology"/>
<evidence type="ECO:0000256" key="4">
    <source>
        <dbReference type="ARBA" id="ARBA00019129"/>
    </source>
</evidence>
<dbReference type="GO" id="GO:0006508">
    <property type="term" value="P:proteolysis"/>
    <property type="evidence" value="ECO:0007669"/>
    <property type="project" value="InterPro"/>
</dbReference>
<dbReference type="PRINTS" id="PR00787">
    <property type="entry name" value="NEUTRALPTASE"/>
</dbReference>
<dbReference type="AlphaFoldDB" id="A0A7X5ZXY4"/>
<evidence type="ECO:0000256" key="9">
    <source>
        <dbReference type="PIRSR" id="PIRSR016573-2"/>
    </source>
</evidence>
<feature type="binding site" evidence="9">
    <location>
        <position position="168"/>
    </location>
    <ligand>
        <name>Zn(2+)</name>
        <dbReference type="ChEBI" id="CHEBI:29105"/>
        <note>catalytic</note>
    </ligand>
</feature>
<feature type="binding site" evidence="9">
    <location>
        <position position="163"/>
    </location>
    <ligand>
        <name>Ca(2+)</name>
        <dbReference type="ChEBI" id="CHEBI:29108"/>
    </ligand>
</feature>
<dbReference type="PIRSF" id="PIRSF016573">
    <property type="entry name" value="Peptidase_M7"/>
    <property type="match status" value="1"/>
</dbReference>
<keyword evidence="5 9" id="KW-0479">Metal-binding</keyword>
<evidence type="ECO:0000313" key="12">
    <source>
        <dbReference type="EMBL" id="NIK54392.1"/>
    </source>
</evidence>
<dbReference type="SUPFAM" id="SSF55486">
    <property type="entry name" value="Metalloproteases ('zincins'), catalytic domain"/>
    <property type="match status" value="1"/>
</dbReference>
<keyword evidence="6" id="KW-0482">Metalloprotease</keyword>
<dbReference type="Proteomes" id="UP000555407">
    <property type="component" value="Unassembled WGS sequence"/>
</dbReference>
<keyword evidence="6" id="KW-0645">Protease</keyword>
<dbReference type="EMBL" id="JAASRO010000001">
    <property type="protein sequence ID" value="NIK54392.1"/>
    <property type="molecule type" value="Genomic_DNA"/>
</dbReference>
<keyword evidence="9" id="KW-0106">Calcium</keyword>
<comment type="catalytic activity">
    <reaction evidence="1">
        <text>Hydrolyzes proteins with a preference for Tyr or Phe in the P1' position. Has no action on amino-acid p-nitroanilides.</text>
        <dbReference type="EC" id="3.4.24.77"/>
    </reaction>
</comment>
<evidence type="ECO:0000256" key="11">
    <source>
        <dbReference type="SAM" id="SignalP"/>
    </source>
</evidence>
<dbReference type="InterPro" id="IPR006311">
    <property type="entry name" value="TAT_signal"/>
</dbReference>
<dbReference type="NCBIfam" id="NF033628">
    <property type="entry name" value="snapalysin"/>
    <property type="match status" value="1"/>
</dbReference>
<evidence type="ECO:0000256" key="8">
    <source>
        <dbReference type="PIRSR" id="PIRSR016573-1"/>
    </source>
</evidence>
<reference evidence="12 13" key="1">
    <citation type="submission" date="2020-03" db="EMBL/GenBank/DDBJ databases">
        <title>Sequencing the genomes of 1000 actinobacteria strains.</title>
        <authorList>
            <person name="Klenk H.-P."/>
        </authorList>
    </citation>
    <scope>NUCLEOTIDE SEQUENCE [LARGE SCALE GENOMIC DNA]</scope>
    <source>
        <strain evidence="12 13">DSM 45490</strain>
    </source>
</reference>
<dbReference type="InterPro" id="IPR024079">
    <property type="entry name" value="MetalloPept_cat_dom_sf"/>
</dbReference>
<feature type="disulfide bond" evidence="10">
    <location>
        <begin position="184"/>
        <end position="197"/>
    </location>
</feature>
<feature type="chain" id="PRO_5031029937" description="Extracellular small neutral protease" evidence="11">
    <location>
        <begin position="25"/>
        <end position="229"/>
    </location>
</feature>
<evidence type="ECO:0000256" key="5">
    <source>
        <dbReference type="ARBA" id="ARBA00022723"/>
    </source>
</evidence>
<feature type="binding site" evidence="9">
    <location>
        <position position="178"/>
    </location>
    <ligand>
        <name>Zn(2+)</name>
        <dbReference type="ChEBI" id="CHEBI:29105"/>
        <note>catalytic</note>
    </ligand>
</feature>
<name>A0A7X5ZXY4_9ACTN</name>
<accession>A0A7X5ZXY4</accession>
<feature type="signal peptide" evidence="11">
    <location>
        <begin position="1"/>
        <end position="24"/>
    </location>
</feature>
<comment type="cofactor">
    <cofactor evidence="9">
        <name>Ca(2+)</name>
        <dbReference type="ChEBI" id="CHEBI:29108"/>
    </cofactor>
    <text evidence="9">Binds 1 Ca(2+) ion per subunit.</text>
</comment>
<dbReference type="GO" id="GO:0005576">
    <property type="term" value="C:extracellular region"/>
    <property type="evidence" value="ECO:0007669"/>
    <property type="project" value="InterPro"/>
</dbReference>
<keyword evidence="12" id="KW-0378">Hydrolase</keyword>
<sequence length="229" mass="23886">MSHRRILTSLAGLAAAALAVPALAASPSTAAPATDSTVATVSTATTRAAYVGSPQDEAATKAFYDAVMKSARAKMAQQAKAGRKVTAVTVTYAVDAPTFASQISSSTQIWNSSVSNVKLVEGSSYDFYYTEGNDPRGSYASTDGHGSGYIFLDYAQSREYDPTRITAHETGHVLGLPDHYSGPCSELMSGGGPGPSCTNAYPDATERAKVDQLWSNGKALGQAAFHTSR</sequence>
<evidence type="ECO:0000256" key="1">
    <source>
        <dbReference type="ARBA" id="ARBA00000612"/>
    </source>
</evidence>
<comment type="similarity">
    <text evidence="2">Belongs to the peptidase M7 family.</text>
</comment>
<evidence type="ECO:0000256" key="7">
    <source>
        <dbReference type="ARBA" id="ARBA00029927"/>
    </source>
</evidence>
<comment type="cofactor">
    <cofactor evidence="9">
        <name>Zn(2+)</name>
        <dbReference type="ChEBI" id="CHEBI:29105"/>
    </cofactor>
    <text evidence="9">Binds 1 zinc ion per subunit.</text>
</comment>
<feature type="active site" evidence="8">
    <location>
        <position position="169"/>
    </location>
</feature>
<feature type="binding site" evidence="9">
    <location>
        <position position="161"/>
    </location>
    <ligand>
        <name>Ca(2+)</name>
        <dbReference type="ChEBI" id="CHEBI:29108"/>
    </ligand>
</feature>
<protein>
    <recommendedName>
        <fullName evidence="4">Extracellular small neutral protease</fullName>
        <ecNumber evidence="3">3.4.24.77</ecNumber>
    </recommendedName>
    <alternativeName>
        <fullName evidence="7">Snapalysin</fullName>
    </alternativeName>
</protein>
<evidence type="ECO:0000256" key="10">
    <source>
        <dbReference type="PIRSR" id="PIRSR016573-3"/>
    </source>
</evidence>
<comment type="caution">
    <text evidence="12">The sequence shown here is derived from an EMBL/GenBank/DDBJ whole genome shotgun (WGS) entry which is preliminary data.</text>
</comment>
<dbReference type="GO" id="GO:0008270">
    <property type="term" value="F:zinc ion binding"/>
    <property type="evidence" value="ECO:0007669"/>
    <property type="project" value="InterPro"/>
</dbReference>
<dbReference type="EC" id="3.4.24.77" evidence="3"/>
<dbReference type="InterPro" id="IPR000013">
    <property type="entry name" value="Peptidase_M7"/>
</dbReference>
<dbReference type="GO" id="GO:0004222">
    <property type="term" value="F:metalloendopeptidase activity"/>
    <property type="evidence" value="ECO:0007669"/>
    <property type="project" value="InterPro"/>
</dbReference>
<keyword evidence="11" id="KW-0732">Signal</keyword>
<gene>
    <name evidence="12" type="ORF">BJY22_000109</name>
</gene>
<feature type="binding site" evidence="9">
    <location>
        <position position="172"/>
    </location>
    <ligand>
        <name>Zn(2+)</name>
        <dbReference type="ChEBI" id="CHEBI:29105"/>
        <note>catalytic</note>
    </ligand>
</feature>
<evidence type="ECO:0000256" key="2">
    <source>
        <dbReference type="ARBA" id="ARBA00006571"/>
    </source>
</evidence>
<evidence type="ECO:0000313" key="13">
    <source>
        <dbReference type="Proteomes" id="UP000555407"/>
    </source>
</evidence>
<keyword evidence="9" id="KW-0862">Zinc</keyword>
<dbReference type="Gene3D" id="3.40.390.10">
    <property type="entry name" value="Collagenase (Catalytic Domain)"/>
    <property type="match status" value="1"/>
</dbReference>
<dbReference type="PROSITE" id="PS51318">
    <property type="entry name" value="TAT"/>
    <property type="match status" value="1"/>
</dbReference>
<organism evidence="12 13">
    <name type="scientific">Kribbella shirazensis</name>
    <dbReference type="NCBI Taxonomy" id="1105143"/>
    <lineage>
        <taxon>Bacteria</taxon>
        <taxon>Bacillati</taxon>
        <taxon>Actinomycetota</taxon>
        <taxon>Actinomycetes</taxon>
        <taxon>Propionibacteriales</taxon>
        <taxon>Kribbellaceae</taxon>
        <taxon>Kribbella</taxon>
    </lineage>
</organism>
<dbReference type="Pfam" id="PF02031">
    <property type="entry name" value="Peptidase_M7"/>
    <property type="match status" value="1"/>
</dbReference>
<keyword evidence="13" id="KW-1185">Reference proteome</keyword>
<evidence type="ECO:0000256" key="6">
    <source>
        <dbReference type="ARBA" id="ARBA00023049"/>
    </source>
</evidence>